<comment type="caution">
    <text evidence="1">The sequence shown here is derived from an EMBL/GenBank/DDBJ whole genome shotgun (WGS) entry which is preliminary data.</text>
</comment>
<accession>A0A370HHX0</accession>
<sequence length="160" mass="17733">MASKNHSVDEQLPYIIKELLLSNENVTARAIAKRIGCSTSTITRNKDRTKKVSDGAVRQTQFRLHLEAASKQSMADLARKLEATEHQLAERKRQVQILLASHKAMLLAIGEAGGVAGWARFFSQYQSIRDELGRLGAIPESSIIQFRIDSNVARDKGSSD</sequence>
<protein>
    <submittedName>
        <fullName evidence="1">HTH domain-containing protein</fullName>
    </submittedName>
</protein>
<dbReference type="OrthoDB" id="8420080at2"/>
<evidence type="ECO:0000313" key="2">
    <source>
        <dbReference type="Proteomes" id="UP000254925"/>
    </source>
</evidence>
<reference evidence="1 2" key="1">
    <citation type="submission" date="2018-07" db="EMBL/GenBank/DDBJ databases">
        <title>Genomic Encyclopedia of Type Strains, Phase IV (KMG-IV): sequencing the most valuable type-strain genomes for metagenomic binning, comparative biology and taxonomic classification.</title>
        <authorList>
            <person name="Goeker M."/>
        </authorList>
    </citation>
    <scope>NUCLEOTIDE SEQUENCE [LARGE SCALE GENOMIC DNA]</scope>
    <source>
        <strain evidence="1 2">DSM 14364</strain>
    </source>
</reference>
<name>A0A370HHX0_9HYPH</name>
<dbReference type="Proteomes" id="UP000254925">
    <property type="component" value="Unassembled WGS sequence"/>
</dbReference>
<dbReference type="RefSeq" id="WP_114771461.1">
    <property type="nucleotide sequence ID" value="NZ_QQBB01000007.1"/>
</dbReference>
<evidence type="ECO:0000313" key="1">
    <source>
        <dbReference type="EMBL" id="RDI57232.1"/>
    </source>
</evidence>
<organism evidence="1 2">
    <name type="scientific">Microvirga subterranea</name>
    <dbReference type="NCBI Taxonomy" id="186651"/>
    <lineage>
        <taxon>Bacteria</taxon>
        <taxon>Pseudomonadati</taxon>
        <taxon>Pseudomonadota</taxon>
        <taxon>Alphaproteobacteria</taxon>
        <taxon>Hyphomicrobiales</taxon>
        <taxon>Methylobacteriaceae</taxon>
        <taxon>Microvirga</taxon>
    </lineage>
</organism>
<keyword evidence="2" id="KW-1185">Reference proteome</keyword>
<dbReference type="EMBL" id="QQBB01000007">
    <property type="protein sequence ID" value="RDI57232.1"/>
    <property type="molecule type" value="Genomic_DNA"/>
</dbReference>
<proteinExistence type="predicted"/>
<gene>
    <name evidence="1" type="ORF">DES45_107149</name>
</gene>
<dbReference type="AlphaFoldDB" id="A0A370HHX0"/>